<reference evidence="2" key="1">
    <citation type="submission" date="2020-03" db="EMBL/GenBank/DDBJ databases">
        <authorList>
            <person name="He L."/>
        </authorList>
    </citation>
    <scope>NUCLEOTIDE SEQUENCE</scope>
    <source>
        <strain evidence="2">CkLH20</strain>
    </source>
</reference>
<evidence type="ECO:0000256" key="1">
    <source>
        <dbReference type="SAM" id="Phobius"/>
    </source>
</evidence>
<dbReference type="OrthoDB" id="5332281at2759"/>
<dbReference type="EMBL" id="JAATWM020000057">
    <property type="protein sequence ID" value="KAF9870210.1"/>
    <property type="molecule type" value="Genomic_DNA"/>
</dbReference>
<name>A0A9P6LF59_9PEZI</name>
<reference evidence="2" key="2">
    <citation type="submission" date="2020-11" db="EMBL/GenBank/DDBJ databases">
        <title>Whole genome sequencing of Colletotrichum sp.</title>
        <authorList>
            <person name="Li H."/>
        </authorList>
    </citation>
    <scope>NUCLEOTIDE SEQUENCE</scope>
    <source>
        <strain evidence="2">CkLH20</strain>
    </source>
</reference>
<gene>
    <name evidence="2" type="ORF">CkaCkLH20_12296</name>
</gene>
<evidence type="ECO:0000313" key="2">
    <source>
        <dbReference type="EMBL" id="KAF9870210.1"/>
    </source>
</evidence>
<dbReference type="GeneID" id="62168083"/>
<comment type="caution">
    <text evidence="2">The sequence shown here is derived from an EMBL/GenBank/DDBJ whole genome shotgun (WGS) entry which is preliminary data.</text>
</comment>
<organism evidence="2 3">
    <name type="scientific">Colletotrichum karsti</name>
    <dbReference type="NCBI Taxonomy" id="1095194"/>
    <lineage>
        <taxon>Eukaryota</taxon>
        <taxon>Fungi</taxon>
        <taxon>Dikarya</taxon>
        <taxon>Ascomycota</taxon>
        <taxon>Pezizomycotina</taxon>
        <taxon>Sordariomycetes</taxon>
        <taxon>Hypocreomycetidae</taxon>
        <taxon>Glomerellales</taxon>
        <taxon>Glomerellaceae</taxon>
        <taxon>Colletotrichum</taxon>
        <taxon>Colletotrichum boninense species complex</taxon>
    </lineage>
</organism>
<dbReference type="AlphaFoldDB" id="A0A9P6LF59"/>
<proteinExistence type="predicted"/>
<keyword evidence="1" id="KW-1133">Transmembrane helix</keyword>
<dbReference type="Proteomes" id="UP000781932">
    <property type="component" value="Unassembled WGS sequence"/>
</dbReference>
<accession>A0A9P6LF59</accession>
<keyword evidence="3" id="KW-1185">Reference proteome</keyword>
<feature type="transmembrane region" description="Helical" evidence="1">
    <location>
        <begin position="387"/>
        <end position="407"/>
    </location>
</feature>
<keyword evidence="1" id="KW-0812">Transmembrane</keyword>
<evidence type="ECO:0000313" key="3">
    <source>
        <dbReference type="Proteomes" id="UP000781932"/>
    </source>
</evidence>
<dbReference type="RefSeq" id="XP_038739671.1">
    <property type="nucleotide sequence ID" value="XM_038895009.1"/>
</dbReference>
<sequence length="536" mass="60487">MAAVLFSVETVPNETPVQIQQNSWFGDKAFENNIEVYQNHRSFLQSVLDSWGQVNLTYPKNTFGEFVFPALKIPELPIDGATENITIRVSTPAAKLVSNCEILTEEDIHLNISEGDRSNNLPEGHPNRIWAHASFPVTCPNGTASTYGTQELIAWTWSQHDFHQGYFAGTFESADNPIDKADTCNVEVGDNNDLLVPWQVKTYVWGSWDYDKSYRVHKDRLSFFRCWRCNYTWAQVMVDVHLKYVKGDFLINHITPPDSSTTQPWNPPFAIPLQNTYLSNMGRTGEVYPTNRYTNEAGNMYDYFPSLFGPQRKHPLEILGDPESDDIILEELRAAFSFTSAQLANLEHRLRIGEDSYSTAFPAEGLPPIEAAIIDGGRRRLVQSPPITYVIIGILSFVIIINVWALVSDTLRWMGIRSGLLSMDVKGLAPEGFSSIAMVTSLLYESNAARYIPEATERLPTSELHGLLAGKKFRLGWFRRKSDQTSHFTVGVMDDEDFPFMGSKLDSKTEHNMPHERVLKISQKTICEGRAADAAE</sequence>
<protein>
    <submittedName>
        <fullName evidence="2">Uncharacterized protein</fullName>
    </submittedName>
</protein>
<keyword evidence="1" id="KW-0472">Membrane</keyword>